<proteinExistence type="predicted"/>
<protein>
    <recommendedName>
        <fullName evidence="6">RRM domain-containing protein</fullName>
    </recommendedName>
</protein>
<dbReference type="InterPro" id="IPR035979">
    <property type="entry name" value="RBD_domain_sf"/>
</dbReference>
<dbReference type="PANTHER" id="PTHR23139">
    <property type="entry name" value="RNA-BINDING PROTEIN"/>
    <property type="match status" value="1"/>
</dbReference>
<dbReference type="InterPro" id="IPR000504">
    <property type="entry name" value="RRM_dom"/>
</dbReference>
<dbReference type="PROSITE" id="PS50102">
    <property type="entry name" value="RRM"/>
    <property type="match status" value="1"/>
</dbReference>
<dbReference type="AlphaFoldDB" id="A0A7S0RHZ4"/>
<dbReference type="SMART" id="SM00360">
    <property type="entry name" value="RRM"/>
    <property type="match status" value="2"/>
</dbReference>
<dbReference type="Gene3D" id="3.30.70.330">
    <property type="match status" value="2"/>
</dbReference>
<evidence type="ECO:0000259" key="6">
    <source>
        <dbReference type="PROSITE" id="PS50102"/>
    </source>
</evidence>
<dbReference type="GO" id="GO:0003723">
    <property type="term" value="F:RNA binding"/>
    <property type="evidence" value="ECO:0007669"/>
    <property type="project" value="UniProtKB-UniRule"/>
</dbReference>
<dbReference type="SUPFAM" id="SSF54928">
    <property type="entry name" value="RNA-binding domain, RBD"/>
    <property type="match status" value="1"/>
</dbReference>
<evidence type="ECO:0000256" key="5">
    <source>
        <dbReference type="SAM" id="MobiDB-lite"/>
    </source>
</evidence>
<gene>
    <name evidence="7" type="ORF">CLEI1391_LOCUS8437</name>
</gene>
<sequence>MGRSRSRSRSRSRERKRSRSRSRERGRERERRRRGWDDPAPAAQETSDAIAAMQAIAAIQQQQQMQRQLLAQQANAAMLQQQQAAVLAATAQPAPTANELALDAPPSAANKKQRELYIGNLQVGVVTTDMIRELFNSILGNMVPDPVSCPPVLEVKPDPTGRGRFAFIELRTAALAVAALHLDKMELCGRQLNIGRPKGYVDPPELSQQAKLSAAQMFAAQVSGGPTNVVLLEGLMPASMMAIEDERRELYDDVYLEAVKCGQVAGIALPLPPPGAPDSVTCRVFVRYATQEGAAKCKAVMDGRQFDDNKIRASYVTEQDFYRAHAGEWL</sequence>
<keyword evidence="1" id="KW-0507">mRNA processing</keyword>
<feature type="compositionally biased region" description="Basic residues" evidence="5">
    <location>
        <begin position="1"/>
        <end position="20"/>
    </location>
</feature>
<evidence type="ECO:0000256" key="2">
    <source>
        <dbReference type="ARBA" id="ARBA00022884"/>
    </source>
</evidence>
<dbReference type="EMBL" id="HBFB01014903">
    <property type="protein sequence ID" value="CAD8678254.1"/>
    <property type="molecule type" value="Transcribed_RNA"/>
</dbReference>
<dbReference type="InterPro" id="IPR012677">
    <property type="entry name" value="Nucleotide-bd_a/b_plait_sf"/>
</dbReference>
<keyword evidence="2 4" id="KW-0694">RNA-binding</keyword>
<feature type="region of interest" description="Disordered" evidence="5">
    <location>
        <begin position="1"/>
        <end position="44"/>
    </location>
</feature>
<dbReference type="GO" id="GO:0008380">
    <property type="term" value="P:RNA splicing"/>
    <property type="evidence" value="ECO:0007669"/>
    <property type="project" value="UniProtKB-KW"/>
</dbReference>
<keyword evidence="3" id="KW-0508">mRNA splicing</keyword>
<reference evidence="7" key="1">
    <citation type="submission" date="2021-01" db="EMBL/GenBank/DDBJ databases">
        <authorList>
            <person name="Corre E."/>
            <person name="Pelletier E."/>
            <person name="Niang G."/>
            <person name="Scheremetjew M."/>
            <person name="Finn R."/>
            <person name="Kale V."/>
            <person name="Holt S."/>
            <person name="Cochrane G."/>
            <person name="Meng A."/>
            <person name="Brown T."/>
            <person name="Cohen L."/>
        </authorList>
    </citation>
    <scope>NUCLEOTIDE SEQUENCE</scope>
    <source>
        <strain evidence="7">SAG 11-49</strain>
    </source>
</reference>
<evidence type="ECO:0000256" key="4">
    <source>
        <dbReference type="PROSITE-ProRule" id="PRU00176"/>
    </source>
</evidence>
<name>A0A7S0RHZ4_9CHLO</name>
<dbReference type="GO" id="GO:0006397">
    <property type="term" value="P:mRNA processing"/>
    <property type="evidence" value="ECO:0007669"/>
    <property type="project" value="UniProtKB-KW"/>
</dbReference>
<evidence type="ECO:0000256" key="3">
    <source>
        <dbReference type="ARBA" id="ARBA00023187"/>
    </source>
</evidence>
<evidence type="ECO:0000313" key="7">
    <source>
        <dbReference type="EMBL" id="CAD8678254.1"/>
    </source>
</evidence>
<feature type="domain" description="RRM" evidence="6">
    <location>
        <begin position="114"/>
        <end position="199"/>
    </location>
</feature>
<organism evidence="7">
    <name type="scientific">Chlamydomonas leiostraca</name>
    <dbReference type="NCBI Taxonomy" id="1034604"/>
    <lineage>
        <taxon>Eukaryota</taxon>
        <taxon>Viridiplantae</taxon>
        <taxon>Chlorophyta</taxon>
        <taxon>core chlorophytes</taxon>
        <taxon>Chlorophyceae</taxon>
        <taxon>CS clade</taxon>
        <taxon>Chlamydomonadales</taxon>
        <taxon>Chlamydomonadaceae</taxon>
        <taxon>Chlamydomonas</taxon>
    </lineage>
</organism>
<evidence type="ECO:0000256" key="1">
    <source>
        <dbReference type="ARBA" id="ARBA00022664"/>
    </source>
</evidence>
<accession>A0A7S0RHZ4</accession>